<evidence type="ECO:0000256" key="6">
    <source>
        <dbReference type="RuleBase" id="RU000461"/>
    </source>
</evidence>
<dbReference type="InterPro" id="IPR050121">
    <property type="entry name" value="Cytochrome_P450_monoxygenase"/>
</dbReference>
<reference evidence="7" key="1">
    <citation type="journal article" date="2021" name="Nat. Commun.">
        <title>Genetic determinants of endophytism in the Arabidopsis root mycobiome.</title>
        <authorList>
            <person name="Mesny F."/>
            <person name="Miyauchi S."/>
            <person name="Thiergart T."/>
            <person name="Pickel B."/>
            <person name="Atanasova L."/>
            <person name="Karlsson M."/>
            <person name="Huettel B."/>
            <person name="Barry K.W."/>
            <person name="Haridas S."/>
            <person name="Chen C."/>
            <person name="Bauer D."/>
            <person name="Andreopoulos W."/>
            <person name="Pangilinan J."/>
            <person name="LaButti K."/>
            <person name="Riley R."/>
            <person name="Lipzen A."/>
            <person name="Clum A."/>
            <person name="Drula E."/>
            <person name="Henrissat B."/>
            <person name="Kohler A."/>
            <person name="Grigoriev I.V."/>
            <person name="Martin F.M."/>
            <person name="Hacquard S."/>
        </authorList>
    </citation>
    <scope>NUCLEOTIDE SEQUENCE</scope>
    <source>
        <strain evidence="7">MPI-CAGE-CH-0230</strain>
    </source>
</reference>
<evidence type="ECO:0000256" key="5">
    <source>
        <dbReference type="PIRSR" id="PIRSR602401-1"/>
    </source>
</evidence>
<proteinExistence type="inferred from homology"/>
<keyword evidence="6" id="KW-0503">Monooxygenase</keyword>
<dbReference type="GO" id="GO:0020037">
    <property type="term" value="F:heme binding"/>
    <property type="evidence" value="ECO:0007669"/>
    <property type="project" value="InterPro"/>
</dbReference>
<dbReference type="InterPro" id="IPR001128">
    <property type="entry name" value="Cyt_P450"/>
</dbReference>
<name>A0A9P8XT08_9PEZI</name>
<dbReference type="SUPFAM" id="SSF48264">
    <property type="entry name" value="Cytochrome P450"/>
    <property type="match status" value="1"/>
</dbReference>
<dbReference type="GO" id="GO:0016705">
    <property type="term" value="F:oxidoreductase activity, acting on paired donors, with incorporation or reduction of molecular oxygen"/>
    <property type="evidence" value="ECO:0007669"/>
    <property type="project" value="InterPro"/>
</dbReference>
<dbReference type="PRINTS" id="PR00385">
    <property type="entry name" value="P450"/>
</dbReference>
<protein>
    <submittedName>
        <fullName evidence="7">Cytochrome P450</fullName>
    </submittedName>
</protein>
<dbReference type="InterPro" id="IPR002401">
    <property type="entry name" value="Cyt_P450_E_grp-I"/>
</dbReference>
<organism evidence="7 8">
    <name type="scientific">Microdochium trichocladiopsis</name>
    <dbReference type="NCBI Taxonomy" id="1682393"/>
    <lineage>
        <taxon>Eukaryota</taxon>
        <taxon>Fungi</taxon>
        <taxon>Dikarya</taxon>
        <taxon>Ascomycota</taxon>
        <taxon>Pezizomycotina</taxon>
        <taxon>Sordariomycetes</taxon>
        <taxon>Xylariomycetidae</taxon>
        <taxon>Xylariales</taxon>
        <taxon>Microdochiaceae</taxon>
        <taxon>Microdochium</taxon>
    </lineage>
</organism>
<dbReference type="PROSITE" id="PS00086">
    <property type="entry name" value="CYTOCHROME_P450"/>
    <property type="match status" value="1"/>
</dbReference>
<accession>A0A9P8XT08</accession>
<dbReference type="GO" id="GO:0005506">
    <property type="term" value="F:iron ion binding"/>
    <property type="evidence" value="ECO:0007669"/>
    <property type="project" value="InterPro"/>
</dbReference>
<evidence type="ECO:0000256" key="1">
    <source>
        <dbReference type="ARBA" id="ARBA00001971"/>
    </source>
</evidence>
<dbReference type="Pfam" id="PF00067">
    <property type="entry name" value="p450"/>
    <property type="match status" value="1"/>
</dbReference>
<dbReference type="Proteomes" id="UP000756346">
    <property type="component" value="Unassembled WGS sequence"/>
</dbReference>
<dbReference type="RefSeq" id="XP_046006032.1">
    <property type="nucleotide sequence ID" value="XM_046159693.1"/>
</dbReference>
<keyword evidence="4 5" id="KW-0408">Iron</keyword>
<comment type="similarity">
    <text evidence="6">Belongs to the cytochrome P450 family.</text>
</comment>
<gene>
    <name evidence="7" type="ORF">B0I36DRAFT_368945</name>
</gene>
<keyword evidence="8" id="KW-1185">Reference proteome</keyword>
<evidence type="ECO:0000256" key="3">
    <source>
        <dbReference type="ARBA" id="ARBA00022723"/>
    </source>
</evidence>
<feature type="binding site" description="axial binding residue" evidence="5">
    <location>
        <position position="470"/>
    </location>
    <ligand>
        <name>heme</name>
        <dbReference type="ChEBI" id="CHEBI:30413"/>
    </ligand>
    <ligandPart>
        <name>Fe</name>
        <dbReference type="ChEBI" id="CHEBI:18248"/>
    </ligandPart>
</feature>
<comment type="caution">
    <text evidence="7">The sequence shown here is derived from an EMBL/GenBank/DDBJ whole genome shotgun (WGS) entry which is preliminary data.</text>
</comment>
<evidence type="ECO:0000256" key="2">
    <source>
        <dbReference type="ARBA" id="ARBA00022617"/>
    </source>
</evidence>
<comment type="cofactor">
    <cofactor evidence="1 5">
        <name>heme</name>
        <dbReference type="ChEBI" id="CHEBI:30413"/>
    </cofactor>
</comment>
<keyword evidence="6" id="KW-0560">Oxidoreductase</keyword>
<evidence type="ECO:0000313" key="8">
    <source>
        <dbReference type="Proteomes" id="UP000756346"/>
    </source>
</evidence>
<evidence type="ECO:0000313" key="7">
    <source>
        <dbReference type="EMBL" id="KAH7016408.1"/>
    </source>
</evidence>
<dbReference type="InterPro" id="IPR036396">
    <property type="entry name" value="Cyt_P450_sf"/>
</dbReference>
<dbReference type="OrthoDB" id="3934656at2759"/>
<evidence type="ECO:0000256" key="4">
    <source>
        <dbReference type="ARBA" id="ARBA00023004"/>
    </source>
</evidence>
<dbReference type="GeneID" id="70189239"/>
<dbReference type="PANTHER" id="PTHR24305:SF190">
    <property type="entry name" value="P450, PUTATIVE (EUROFUNG)-RELATED"/>
    <property type="match status" value="1"/>
</dbReference>
<dbReference type="Gene3D" id="1.10.630.10">
    <property type="entry name" value="Cytochrome P450"/>
    <property type="match status" value="1"/>
</dbReference>
<sequence>MTLALWLGVAGGAVALHLICRIWLALRSPLLGVPGPWLARFSDLWYLKTLLGKRQFATISRELHQQHGAIIRYGRNRYIIDDPDAAKIIYSFTTQFQKSAWYSTFTTPGVSHLFMERDVKRHAASRKVFQNTYSMSSLVSYEPYVRICGDLLGQHLTEFANVKSTTNGGRPTPLDLTHWLQCYAFDVISGVTFGKRIGFLDAMQDVGGLMALLDYATYSSARMGIYASMRQLLMPLSNKLASWRGLTPDELIEFIVGQVQQHCGGGGGTGNTKPSTYEIEDGLRGTTVQDPFVAKFSRRHLEDSESMPMHQIISACIGNILAGSDTTAISLSACMFYLLKNSACLQELRREVDAIHNTSEVADDRGYISFGTAQKMPYLQAVIKEALRLHPAVALPLERVVPVGGATISGTFFPEGTTVGINPWVQHRNKALFGHDADEFRPSRWLSEDTEKVALMNRSWMPFGQGTRTCIGRHVSHLEISTLIPRLVRDFDFQLAGKLAEPGASCDIDNGWFAKQRGFMVTVELRK</sequence>
<dbReference type="PANTHER" id="PTHR24305">
    <property type="entry name" value="CYTOCHROME P450"/>
    <property type="match status" value="1"/>
</dbReference>
<keyword evidence="2 5" id="KW-0349">Heme</keyword>
<dbReference type="EMBL" id="JAGTJQ010000012">
    <property type="protein sequence ID" value="KAH7016408.1"/>
    <property type="molecule type" value="Genomic_DNA"/>
</dbReference>
<keyword evidence="3 5" id="KW-0479">Metal-binding</keyword>
<dbReference type="InterPro" id="IPR017972">
    <property type="entry name" value="Cyt_P450_CS"/>
</dbReference>
<dbReference type="GO" id="GO:0004497">
    <property type="term" value="F:monooxygenase activity"/>
    <property type="evidence" value="ECO:0007669"/>
    <property type="project" value="UniProtKB-KW"/>
</dbReference>
<dbReference type="CDD" id="cd11060">
    <property type="entry name" value="CYP57A1-like"/>
    <property type="match status" value="1"/>
</dbReference>
<dbReference type="PRINTS" id="PR00463">
    <property type="entry name" value="EP450I"/>
</dbReference>
<dbReference type="AlphaFoldDB" id="A0A9P8XT08"/>